<dbReference type="PROSITE" id="PS50072">
    <property type="entry name" value="CSA_PPIASE_2"/>
    <property type="match status" value="1"/>
</dbReference>
<dbReference type="PANTHER" id="PTHR45625:SF4">
    <property type="entry name" value="PEPTIDYLPROLYL ISOMERASE DOMAIN AND WD REPEAT-CONTAINING PROTEIN 1"/>
    <property type="match status" value="1"/>
</dbReference>
<comment type="caution">
    <text evidence="5">The sequence shown here is derived from an EMBL/GenBank/DDBJ whole genome shotgun (WGS) entry which is preliminary data.</text>
</comment>
<gene>
    <name evidence="5" type="ORF">UX48_C0021G0002</name>
</gene>
<organism evidence="5 6">
    <name type="scientific">Candidatus Azambacteria bacterium GW2011_GWB1_46_27</name>
    <dbReference type="NCBI Taxonomy" id="1618617"/>
    <lineage>
        <taxon>Bacteria</taxon>
        <taxon>Candidatus Azamiibacteriota</taxon>
    </lineage>
</organism>
<dbReference type="GO" id="GO:0006457">
    <property type="term" value="P:protein folding"/>
    <property type="evidence" value="ECO:0007669"/>
    <property type="project" value="InterPro"/>
</dbReference>
<dbReference type="AlphaFoldDB" id="A0A0G1PQ79"/>
<dbReference type="InterPro" id="IPR029000">
    <property type="entry name" value="Cyclophilin-like_dom_sf"/>
</dbReference>
<dbReference type="Proteomes" id="UP000034067">
    <property type="component" value="Unassembled WGS sequence"/>
</dbReference>
<dbReference type="InterPro" id="IPR044666">
    <property type="entry name" value="Cyclophilin_A-like"/>
</dbReference>
<dbReference type="CDD" id="cd00317">
    <property type="entry name" value="cyclophilin"/>
    <property type="match status" value="1"/>
</dbReference>
<comment type="similarity">
    <text evidence="3">Belongs to the cyclophilin-type PPIase family.</text>
</comment>
<keyword evidence="2 3" id="KW-0413">Isomerase</keyword>
<dbReference type="PRINTS" id="PR00153">
    <property type="entry name" value="CSAPPISMRASE"/>
</dbReference>
<proteinExistence type="inferred from homology"/>
<evidence type="ECO:0000313" key="5">
    <source>
        <dbReference type="EMBL" id="KKU34951.1"/>
    </source>
</evidence>
<evidence type="ECO:0000256" key="1">
    <source>
        <dbReference type="ARBA" id="ARBA00023110"/>
    </source>
</evidence>
<comment type="function">
    <text evidence="3">PPIases accelerate the folding of proteins. It catalyzes the cis-trans isomerization of proline imidic peptide bonds in oligopeptides.</text>
</comment>
<dbReference type="EMBL" id="LCMJ01000021">
    <property type="protein sequence ID" value="KKU34951.1"/>
    <property type="molecule type" value="Genomic_DNA"/>
</dbReference>
<accession>A0A0G1PQ79</accession>
<reference evidence="5 6" key="1">
    <citation type="journal article" date="2015" name="Nature">
        <title>rRNA introns, odd ribosomes, and small enigmatic genomes across a large radiation of phyla.</title>
        <authorList>
            <person name="Brown C.T."/>
            <person name="Hug L.A."/>
            <person name="Thomas B.C."/>
            <person name="Sharon I."/>
            <person name="Castelle C.J."/>
            <person name="Singh A."/>
            <person name="Wilkins M.J."/>
            <person name="Williams K.H."/>
            <person name="Banfield J.F."/>
        </authorList>
    </citation>
    <scope>NUCLEOTIDE SEQUENCE [LARGE SCALE GENOMIC DNA]</scope>
</reference>
<evidence type="ECO:0000259" key="4">
    <source>
        <dbReference type="PROSITE" id="PS50072"/>
    </source>
</evidence>
<dbReference type="Gene3D" id="2.40.100.10">
    <property type="entry name" value="Cyclophilin-like"/>
    <property type="match status" value="1"/>
</dbReference>
<keyword evidence="1 3" id="KW-0697">Rotamase</keyword>
<dbReference type="InterPro" id="IPR020892">
    <property type="entry name" value="Cyclophilin-type_PPIase_CS"/>
</dbReference>
<evidence type="ECO:0000256" key="3">
    <source>
        <dbReference type="RuleBase" id="RU363019"/>
    </source>
</evidence>
<protein>
    <recommendedName>
        <fullName evidence="3">Peptidyl-prolyl cis-trans isomerase</fullName>
        <shortName evidence="3">PPIase</shortName>
        <ecNumber evidence="3">5.2.1.8</ecNumber>
    </recommendedName>
</protein>
<feature type="domain" description="PPIase cyclophilin-type" evidence="4">
    <location>
        <begin position="77"/>
        <end position="219"/>
    </location>
</feature>
<dbReference type="PANTHER" id="PTHR45625">
    <property type="entry name" value="PEPTIDYL-PROLYL CIS-TRANS ISOMERASE-RELATED"/>
    <property type="match status" value="1"/>
</dbReference>
<dbReference type="PATRIC" id="fig|1618617.3.peg.298"/>
<dbReference type="Pfam" id="PF00160">
    <property type="entry name" value="Pro_isomerase"/>
    <property type="match status" value="1"/>
</dbReference>
<name>A0A0G1PQ79_9BACT</name>
<dbReference type="SUPFAM" id="SSF50891">
    <property type="entry name" value="Cyclophilin-like"/>
    <property type="match status" value="1"/>
</dbReference>
<dbReference type="InterPro" id="IPR002130">
    <property type="entry name" value="Cyclophilin-type_PPIase_dom"/>
</dbReference>
<dbReference type="EC" id="5.2.1.8" evidence="3"/>
<evidence type="ECO:0000256" key="2">
    <source>
        <dbReference type="ARBA" id="ARBA00023235"/>
    </source>
</evidence>
<sequence length="222" mass="24483">MKYAIVFIVIAAVLGAAGFYFLTKTPAGVDDSALKSAPSEPPDIRQPAEKIMRWNEPPKMEIDVNKKYFAEMETLSGKIKIELFASETPVAVNNFVFLSRQGFYNGTKFHRIIKGFMIQGGDPSGDGTGGPGYRFDDETITRDYERGIVAMANAGPDTNGSQFFIMHQNYPLPKSYVIFGKVLEGLDILDKIAETPVKVGPSGEPSEPTQDMFIKSVIIEEQ</sequence>
<comment type="catalytic activity">
    <reaction evidence="3">
        <text>[protein]-peptidylproline (omega=180) = [protein]-peptidylproline (omega=0)</text>
        <dbReference type="Rhea" id="RHEA:16237"/>
        <dbReference type="Rhea" id="RHEA-COMP:10747"/>
        <dbReference type="Rhea" id="RHEA-COMP:10748"/>
        <dbReference type="ChEBI" id="CHEBI:83833"/>
        <dbReference type="ChEBI" id="CHEBI:83834"/>
        <dbReference type="EC" id="5.2.1.8"/>
    </reaction>
</comment>
<evidence type="ECO:0000313" key="6">
    <source>
        <dbReference type="Proteomes" id="UP000034067"/>
    </source>
</evidence>
<dbReference type="PROSITE" id="PS00170">
    <property type="entry name" value="CSA_PPIASE_1"/>
    <property type="match status" value="1"/>
</dbReference>
<dbReference type="GO" id="GO:0003755">
    <property type="term" value="F:peptidyl-prolyl cis-trans isomerase activity"/>
    <property type="evidence" value="ECO:0007669"/>
    <property type="project" value="UniProtKB-UniRule"/>
</dbReference>